<dbReference type="InterPro" id="IPR037171">
    <property type="entry name" value="NagB/RpiA_transferase-like"/>
</dbReference>
<dbReference type="SUPFAM" id="SSF100950">
    <property type="entry name" value="NagB/RpiA/CoA transferase-like"/>
    <property type="match status" value="1"/>
</dbReference>
<dbReference type="EMBL" id="VIGC01000016">
    <property type="protein sequence ID" value="TQE95187.1"/>
    <property type="molecule type" value="Genomic_DNA"/>
</dbReference>
<dbReference type="Pfam" id="PF02589">
    <property type="entry name" value="LUD_dom"/>
    <property type="match status" value="1"/>
</dbReference>
<proteinExistence type="predicted"/>
<dbReference type="AlphaFoldDB" id="A0A540VEL7"/>
<accession>A0A540VEL7</accession>
<evidence type="ECO:0000259" key="2">
    <source>
        <dbReference type="Pfam" id="PF02589"/>
    </source>
</evidence>
<dbReference type="RefSeq" id="WP_141610678.1">
    <property type="nucleotide sequence ID" value="NZ_VIGC02000016.1"/>
</dbReference>
<sequence length="292" mass="32184">MEARDEILGKLRQTLARPDLRFPPARVEPLTPETRMTVTSASGTQVELAHRFGQELEKLHGSYQVVETAPEARLALINRLLAWMEEEKLQRKGAVVVTGQERSVLAWDPASLPIPGLDVALADMEIQLVAPRALLTAESREAVRAIRYGITGVEAAFASTGSMLVASGAGTSRAASLLPLRHIALIPFDRLYPTMEDWLAEEREAHHLVDYVRSHANLALITGPSKSADIEMNLTLGVHGPKFVHAILFDRTARSQRQPVVSLTEEEAEDEPARTKSRPGFDVEIPMPPTRQ</sequence>
<dbReference type="InterPro" id="IPR024185">
    <property type="entry name" value="FTHF_cligase-like_sf"/>
</dbReference>
<keyword evidence="4" id="KW-1185">Reference proteome</keyword>
<feature type="region of interest" description="Disordered" evidence="1">
    <location>
        <begin position="258"/>
        <end position="292"/>
    </location>
</feature>
<feature type="domain" description="LUD" evidence="2">
    <location>
        <begin position="54"/>
        <end position="248"/>
    </location>
</feature>
<dbReference type="Gene3D" id="3.40.50.10420">
    <property type="entry name" value="NagB/RpiA/CoA transferase-like"/>
    <property type="match status" value="1"/>
</dbReference>
<dbReference type="Proteomes" id="UP000317371">
    <property type="component" value="Unassembled WGS sequence"/>
</dbReference>
<dbReference type="InParanoid" id="A0A540VEL7"/>
<reference evidence="3 4" key="1">
    <citation type="submission" date="2019-06" db="EMBL/GenBank/DDBJ databases">
        <title>Genome sequence of Litorilinea aerophila BAA-2444.</title>
        <authorList>
            <person name="Maclea K.S."/>
            <person name="Maurais E.G."/>
            <person name="Iannazzi L.C."/>
        </authorList>
    </citation>
    <scope>NUCLEOTIDE SEQUENCE [LARGE SCALE GENOMIC DNA]</scope>
    <source>
        <strain evidence="3 4">ATCC BAA-2444</strain>
    </source>
</reference>
<evidence type="ECO:0000313" key="3">
    <source>
        <dbReference type="EMBL" id="TQE95187.1"/>
    </source>
</evidence>
<dbReference type="InterPro" id="IPR003741">
    <property type="entry name" value="LUD_dom"/>
</dbReference>
<dbReference type="PANTHER" id="PTHR43682">
    <property type="entry name" value="LACTATE UTILIZATION PROTEIN C"/>
    <property type="match status" value="1"/>
</dbReference>
<name>A0A540VEL7_9CHLR</name>
<dbReference type="OrthoDB" id="9794157at2"/>
<evidence type="ECO:0000313" key="4">
    <source>
        <dbReference type="Proteomes" id="UP000317371"/>
    </source>
</evidence>
<evidence type="ECO:0000256" key="1">
    <source>
        <dbReference type="SAM" id="MobiDB-lite"/>
    </source>
</evidence>
<comment type="caution">
    <text evidence="3">The sequence shown here is derived from an EMBL/GenBank/DDBJ whole genome shotgun (WGS) entry which is preliminary data.</text>
</comment>
<gene>
    <name evidence="3" type="ORF">FKZ61_13550</name>
</gene>
<dbReference type="PANTHER" id="PTHR43682:SF1">
    <property type="entry name" value="LACTATE UTILIZATION PROTEIN C"/>
    <property type="match status" value="1"/>
</dbReference>
<protein>
    <recommendedName>
        <fullName evidence="2">LUD domain-containing protein</fullName>
    </recommendedName>
</protein>
<organism evidence="3 4">
    <name type="scientific">Litorilinea aerophila</name>
    <dbReference type="NCBI Taxonomy" id="1204385"/>
    <lineage>
        <taxon>Bacteria</taxon>
        <taxon>Bacillati</taxon>
        <taxon>Chloroflexota</taxon>
        <taxon>Caldilineae</taxon>
        <taxon>Caldilineales</taxon>
        <taxon>Caldilineaceae</taxon>
        <taxon>Litorilinea</taxon>
    </lineage>
</organism>